<evidence type="ECO:0000256" key="1">
    <source>
        <dbReference type="ARBA" id="ARBA00000822"/>
    </source>
</evidence>
<proteinExistence type="inferred from homology"/>
<dbReference type="InterPro" id="IPR017853">
    <property type="entry name" value="GH"/>
</dbReference>
<dbReference type="GO" id="GO:0008843">
    <property type="term" value="F:endochitinase activity"/>
    <property type="evidence" value="ECO:0007669"/>
    <property type="project" value="UniProtKB-EC"/>
</dbReference>
<evidence type="ECO:0000256" key="9">
    <source>
        <dbReference type="ARBA" id="ARBA00023277"/>
    </source>
</evidence>
<accession>A0A136IJ49</accession>
<keyword evidence="7 12" id="KW-0378">Hydrolase</keyword>
<dbReference type="OrthoDB" id="76388at2759"/>
<protein>
    <recommendedName>
        <fullName evidence="4">chitinase</fullName>
        <ecNumber evidence="4">3.2.1.14</ecNumber>
    </recommendedName>
</protein>
<keyword evidence="16" id="KW-1185">Reference proteome</keyword>
<evidence type="ECO:0000256" key="6">
    <source>
        <dbReference type="ARBA" id="ARBA00022729"/>
    </source>
</evidence>
<dbReference type="EC" id="3.2.1.14" evidence="4"/>
<dbReference type="Gene3D" id="3.10.50.10">
    <property type="match status" value="1"/>
</dbReference>
<evidence type="ECO:0000259" key="14">
    <source>
        <dbReference type="PROSITE" id="PS51910"/>
    </source>
</evidence>
<dbReference type="EMBL" id="KQ964303">
    <property type="protein sequence ID" value="KXJ85005.1"/>
    <property type="molecule type" value="Genomic_DNA"/>
</dbReference>
<dbReference type="FunCoup" id="A0A136IJ49">
    <property type="interactions" value="560"/>
</dbReference>
<keyword evidence="10 12" id="KW-0326">Glycosidase</keyword>
<dbReference type="Gene3D" id="3.20.20.80">
    <property type="entry name" value="Glycosidases"/>
    <property type="match status" value="1"/>
</dbReference>
<dbReference type="PANTHER" id="PTHR11177:SF317">
    <property type="entry name" value="CHITINASE 12-RELATED"/>
    <property type="match status" value="1"/>
</dbReference>
<keyword evidence="6 13" id="KW-0732">Signal</keyword>
<dbReference type="InterPro" id="IPR001223">
    <property type="entry name" value="Glyco_hydro18_cat"/>
</dbReference>
<evidence type="ECO:0000256" key="2">
    <source>
        <dbReference type="ARBA" id="ARBA00004613"/>
    </source>
</evidence>
<keyword evidence="5" id="KW-0964">Secreted</keyword>
<dbReference type="SUPFAM" id="SSF51445">
    <property type="entry name" value="(Trans)glycosidases"/>
    <property type="match status" value="1"/>
</dbReference>
<dbReference type="InParanoid" id="A0A136IJ49"/>
<evidence type="ECO:0000256" key="10">
    <source>
        <dbReference type="ARBA" id="ARBA00023295"/>
    </source>
</evidence>
<evidence type="ECO:0000256" key="13">
    <source>
        <dbReference type="SAM" id="SignalP"/>
    </source>
</evidence>
<name>A0A136IJ49_9PEZI</name>
<comment type="catalytic activity">
    <reaction evidence="1">
        <text>Random endo-hydrolysis of N-acetyl-beta-D-glucosaminide (1-&gt;4)-beta-linkages in chitin and chitodextrins.</text>
        <dbReference type="EC" id="3.2.1.14"/>
    </reaction>
</comment>
<dbReference type="InterPro" id="IPR001579">
    <property type="entry name" value="Glyco_hydro_18_chit_AS"/>
</dbReference>
<keyword evidence="11" id="KW-0624">Polysaccharide degradation</keyword>
<dbReference type="InterPro" id="IPR011583">
    <property type="entry name" value="Chitinase_II/V-like_cat"/>
</dbReference>
<evidence type="ECO:0000313" key="15">
    <source>
        <dbReference type="EMBL" id="KXJ85005.1"/>
    </source>
</evidence>
<dbReference type="SMART" id="SM00636">
    <property type="entry name" value="Glyco_18"/>
    <property type="match status" value="1"/>
</dbReference>
<keyword evidence="8" id="KW-0146">Chitin degradation</keyword>
<evidence type="ECO:0000256" key="11">
    <source>
        <dbReference type="ARBA" id="ARBA00023326"/>
    </source>
</evidence>
<dbReference type="Proteomes" id="UP000070501">
    <property type="component" value="Unassembled WGS sequence"/>
</dbReference>
<dbReference type="PROSITE" id="PS51910">
    <property type="entry name" value="GH18_2"/>
    <property type="match status" value="1"/>
</dbReference>
<feature type="domain" description="GH18" evidence="14">
    <location>
        <begin position="30"/>
        <end position="394"/>
    </location>
</feature>
<evidence type="ECO:0000256" key="5">
    <source>
        <dbReference type="ARBA" id="ARBA00022525"/>
    </source>
</evidence>
<dbReference type="CDD" id="cd06548">
    <property type="entry name" value="GH18_chitinase"/>
    <property type="match status" value="1"/>
</dbReference>
<dbReference type="PROSITE" id="PS01095">
    <property type="entry name" value="GH18_1"/>
    <property type="match status" value="1"/>
</dbReference>
<dbReference type="PANTHER" id="PTHR11177">
    <property type="entry name" value="CHITINASE"/>
    <property type="match status" value="1"/>
</dbReference>
<feature type="signal peptide" evidence="13">
    <location>
        <begin position="1"/>
        <end position="20"/>
    </location>
</feature>
<dbReference type="FunFam" id="3.20.20.80:FF:000075">
    <property type="entry name" value="Sporulation-specific chitinase"/>
    <property type="match status" value="1"/>
</dbReference>
<evidence type="ECO:0000256" key="12">
    <source>
        <dbReference type="RuleBase" id="RU000489"/>
    </source>
</evidence>
<sequence length="419" mass="46061">MRSTFLTPAIVLLSVSTSLAQVTARNMSNFQNTVYWTNWSVYARNYPPQKLPASEITQVLYSFMNVREDGTVFTGDTNADTGLHYPTDSWTDIGNNAYGAVKQLGLLKRSHRHLKVVLSIGGWTWSTQFPGVAADPKKRANFAQSAVTIMKNYGFDGIDIDWEYPATTADAKNFILLLKAVRSELELYSTRAASAYHFLLTAATPAGPEHYNILQLEEMGEILDYVNIMTYDYAGGWDLSRTGHQANLYANPSNLESTPFSTDRAVIDYTAAGIPAHKILMGIPLYGRGFEGTSGLGRSASGTSQGTWEAGVYDYKALPLAGSVEKYDNVAGASYSEDTVDHRIVSYDTTASVQKKLDYIRHKKLGGTMFWEASGDRNDSASLIATCFNGQGGTSSMDRTPNQLSYPESVYDNVRKGFA</sequence>
<evidence type="ECO:0000256" key="8">
    <source>
        <dbReference type="ARBA" id="ARBA00023024"/>
    </source>
</evidence>
<gene>
    <name evidence="15" type="ORF">Micbo1qcDRAFT_225016</name>
</gene>
<dbReference type="GO" id="GO:0006032">
    <property type="term" value="P:chitin catabolic process"/>
    <property type="evidence" value="ECO:0007669"/>
    <property type="project" value="UniProtKB-KW"/>
</dbReference>
<comment type="similarity">
    <text evidence="3">Belongs to the glycosyl hydrolase 18 family. Chitinase class V subfamily.</text>
</comment>
<organism evidence="15 16">
    <name type="scientific">Microdochium bolleyi</name>
    <dbReference type="NCBI Taxonomy" id="196109"/>
    <lineage>
        <taxon>Eukaryota</taxon>
        <taxon>Fungi</taxon>
        <taxon>Dikarya</taxon>
        <taxon>Ascomycota</taxon>
        <taxon>Pezizomycotina</taxon>
        <taxon>Sordariomycetes</taxon>
        <taxon>Xylariomycetidae</taxon>
        <taxon>Xylariales</taxon>
        <taxon>Microdochiaceae</taxon>
        <taxon>Microdochium</taxon>
    </lineage>
</organism>
<comment type="subcellular location">
    <subcellularLocation>
        <location evidence="2">Secreted</location>
    </subcellularLocation>
</comment>
<keyword evidence="9" id="KW-0119">Carbohydrate metabolism</keyword>
<dbReference type="SUPFAM" id="SSF54556">
    <property type="entry name" value="Chitinase insertion domain"/>
    <property type="match status" value="1"/>
</dbReference>
<dbReference type="Pfam" id="PF00704">
    <property type="entry name" value="Glyco_hydro_18"/>
    <property type="match status" value="1"/>
</dbReference>
<dbReference type="GO" id="GO:0005576">
    <property type="term" value="C:extracellular region"/>
    <property type="evidence" value="ECO:0007669"/>
    <property type="project" value="UniProtKB-SubCell"/>
</dbReference>
<dbReference type="AlphaFoldDB" id="A0A136IJ49"/>
<dbReference type="InterPro" id="IPR050314">
    <property type="entry name" value="Glycosyl_Hydrlase_18"/>
</dbReference>
<evidence type="ECO:0000256" key="7">
    <source>
        <dbReference type="ARBA" id="ARBA00022801"/>
    </source>
</evidence>
<evidence type="ECO:0000256" key="3">
    <source>
        <dbReference type="ARBA" id="ARBA00008682"/>
    </source>
</evidence>
<reference evidence="16" key="1">
    <citation type="submission" date="2016-02" db="EMBL/GenBank/DDBJ databases">
        <title>Draft genome sequence of Microdochium bolleyi, a fungal endophyte of beachgrass.</title>
        <authorList>
            <consortium name="DOE Joint Genome Institute"/>
            <person name="David A.S."/>
            <person name="May G."/>
            <person name="Haridas S."/>
            <person name="Lim J."/>
            <person name="Wang M."/>
            <person name="Labutti K."/>
            <person name="Lipzen A."/>
            <person name="Barry K."/>
            <person name="Grigoriev I.V."/>
        </authorList>
    </citation>
    <scope>NUCLEOTIDE SEQUENCE [LARGE SCALE GENOMIC DNA]</scope>
    <source>
        <strain evidence="16">J235TASD1</strain>
    </source>
</reference>
<evidence type="ECO:0000313" key="16">
    <source>
        <dbReference type="Proteomes" id="UP000070501"/>
    </source>
</evidence>
<dbReference type="InterPro" id="IPR029070">
    <property type="entry name" value="Chitinase_insertion_sf"/>
</dbReference>
<evidence type="ECO:0000256" key="4">
    <source>
        <dbReference type="ARBA" id="ARBA00012729"/>
    </source>
</evidence>
<dbReference type="STRING" id="196109.A0A136IJ49"/>
<dbReference type="GO" id="GO:0008061">
    <property type="term" value="F:chitin binding"/>
    <property type="evidence" value="ECO:0007669"/>
    <property type="project" value="InterPro"/>
</dbReference>
<dbReference type="GO" id="GO:0000272">
    <property type="term" value="P:polysaccharide catabolic process"/>
    <property type="evidence" value="ECO:0007669"/>
    <property type="project" value="UniProtKB-KW"/>
</dbReference>
<feature type="chain" id="PRO_5007292702" description="chitinase" evidence="13">
    <location>
        <begin position="21"/>
        <end position="419"/>
    </location>
</feature>